<feature type="region of interest" description="Disordered" evidence="1">
    <location>
        <begin position="450"/>
        <end position="657"/>
    </location>
</feature>
<proteinExistence type="predicted"/>
<gene>
    <name evidence="2" type="ORF">TEQG_00232</name>
</gene>
<reference evidence="3" key="1">
    <citation type="journal article" date="2012" name="MBio">
        <title>Comparative genome analysis of Trichophyton rubrum and related dermatophytes reveals candidate genes involved in infection.</title>
        <authorList>
            <person name="Martinez D.A."/>
            <person name="Oliver B.G."/>
            <person name="Graeser Y."/>
            <person name="Goldberg J.M."/>
            <person name="Li W."/>
            <person name="Martinez-Rossi N.M."/>
            <person name="Monod M."/>
            <person name="Shelest E."/>
            <person name="Barton R.C."/>
            <person name="Birch E."/>
            <person name="Brakhage A.A."/>
            <person name="Chen Z."/>
            <person name="Gurr S.J."/>
            <person name="Heiman D."/>
            <person name="Heitman J."/>
            <person name="Kosti I."/>
            <person name="Rossi A."/>
            <person name="Saif S."/>
            <person name="Samalova M."/>
            <person name="Saunders C.W."/>
            <person name="Shea T."/>
            <person name="Summerbell R.C."/>
            <person name="Xu J."/>
            <person name="Young S."/>
            <person name="Zeng Q."/>
            <person name="Birren B.W."/>
            <person name="Cuomo C.A."/>
            <person name="White T.C."/>
        </authorList>
    </citation>
    <scope>NUCLEOTIDE SEQUENCE [LARGE SCALE GENOMIC DNA]</scope>
    <source>
        <strain evidence="3">ATCC MYA-4606 / CBS 127.97</strain>
    </source>
</reference>
<evidence type="ECO:0000256" key="1">
    <source>
        <dbReference type="SAM" id="MobiDB-lite"/>
    </source>
</evidence>
<feature type="region of interest" description="Disordered" evidence="1">
    <location>
        <begin position="237"/>
        <end position="295"/>
    </location>
</feature>
<feature type="compositionally biased region" description="Low complexity" evidence="1">
    <location>
        <begin position="878"/>
        <end position="887"/>
    </location>
</feature>
<dbReference type="VEuPathDB" id="FungiDB:TEQG_00232"/>
<feature type="compositionally biased region" description="Polar residues" evidence="1">
    <location>
        <begin position="821"/>
        <end position="832"/>
    </location>
</feature>
<feature type="compositionally biased region" description="Basic and acidic residues" evidence="1">
    <location>
        <begin position="365"/>
        <end position="382"/>
    </location>
</feature>
<feature type="compositionally biased region" description="Basic residues" evidence="1">
    <location>
        <begin position="335"/>
        <end position="346"/>
    </location>
</feature>
<keyword evidence="3" id="KW-1185">Reference proteome</keyword>
<feature type="compositionally biased region" description="Low complexity" evidence="1">
    <location>
        <begin position="607"/>
        <end position="620"/>
    </location>
</feature>
<feature type="compositionally biased region" description="Polar residues" evidence="1">
    <location>
        <begin position="866"/>
        <end position="877"/>
    </location>
</feature>
<name>F2PH12_TRIEC</name>
<accession>F2PH12</accession>
<feature type="compositionally biased region" description="Polar residues" evidence="1">
    <location>
        <begin position="563"/>
        <end position="586"/>
    </location>
</feature>
<feature type="region of interest" description="Disordered" evidence="1">
    <location>
        <begin position="314"/>
        <end position="384"/>
    </location>
</feature>
<sequence>MPTLKQLTCHIEWANCSIPFKEYGVSYRDGSVECLIPVQPASTPFSIRLTSSGYIAPGLAMFVYMDGVYQCNRNRDDLIFKKGCKGKTKVKDVNFCVRQKEERLPDGSWIGRPWRFEPLQIVQLMPGMPEVNKSHFDNLGEICVVVLRCESRDDQSSFEGSLTPESAMAFGPDLDDFQSVSSDECLLNPIDTAKENDTSCGFMGGLFDGANDTRHCGNNINCCESCAHDEHRTRHESRDYRHSHQLSINNRDSRQQHPNPVRLQPRCRVHWKDQPQLDQESDWDNGWESYDTESTTSSDRVCRGYRYYRSSRPTNPILRQEAEESDSPRACMREHRSKPRQYLPHRAKQDQSSGWKIRKGSGKISSEEPKEPKSLVSEEMHSGTRGCAPSIVLNVNSAQPAQEVKPVIKHTCHQCAHPKCCVTDDTTDDGCYIVSDNKRVSRCCHHHNRSHNHCTHGEKNQESNSNDNTPSTNADTGAGSNDSNLNTSNENQDNNGSSWDNNGSSWDNNNDQGNSNWNNDDNGASAGWNNQDTQNNTTNDNWDQGQGDQQNNNTDDWDKGNANFDSNPQGQQQDASWDNGNQSNGQEWMARGVTTGNGDAPAAGWLNNNSNDNHGNNNDGQWAPVASPNNGYNNPQPGPSSPPTIPVQAQGPIWESPPPIQRVHTLITPFCQGPEASEPPLYTVPEQVAQERSLSHQVQYRSILIQWRNLTQNSFSNIGSKASVVESEIGKPIERDVEAERKLLESLPREEILKQLLHAQGLLAAQTLGQPMVPPAQGQPQASSPQQIQHQHSNSNNQQNVSAQHQSPPGSKNSRVHHSNHGSQSGLSHWNNAPNQEQVFTVPSKLTGYNNRATNPPQSPPQNNNLAASLTTELQNVQQQQQQQQQQSWSKGGNDAPSWNAQATQDDSGGKW</sequence>
<dbReference type="AlphaFoldDB" id="F2PH12"/>
<feature type="compositionally biased region" description="Low complexity" evidence="1">
    <location>
        <begin position="770"/>
        <end position="807"/>
    </location>
</feature>
<dbReference type="Proteomes" id="UP000009169">
    <property type="component" value="Unassembled WGS sequence"/>
</dbReference>
<feature type="compositionally biased region" description="Polar residues" evidence="1">
    <location>
        <begin position="897"/>
        <end position="912"/>
    </location>
</feature>
<evidence type="ECO:0000313" key="3">
    <source>
        <dbReference type="Proteomes" id="UP000009169"/>
    </source>
</evidence>
<feature type="compositionally biased region" description="Low complexity" evidence="1">
    <location>
        <begin position="491"/>
        <end position="554"/>
    </location>
</feature>
<feature type="compositionally biased region" description="Pro residues" evidence="1">
    <location>
        <begin position="636"/>
        <end position="645"/>
    </location>
</feature>
<feature type="region of interest" description="Disordered" evidence="1">
    <location>
        <begin position="770"/>
        <end position="832"/>
    </location>
</feature>
<dbReference type="OrthoDB" id="5423516at2759"/>
<protein>
    <submittedName>
        <fullName evidence="2">Uncharacterized protein</fullName>
    </submittedName>
</protein>
<feature type="compositionally biased region" description="Polar residues" evidence="1">
    <location>
        <begin position="462"/>
        <end position="490"/>
    </location>
</feature>
<evidence type="ECO:0000313" key="2">
    <source>
        <dbReference type="EMBL" id="EGE01180.1"/>
    </source>
</evidence>
<organism evidence="2 3">
    <name type="scientific">Trichophyton equinum (strain ATCC MYA-4606 / CBS 127.97)</name>
    <name type="common">Horse ringworm fungus</name>
    <dbReference type="NCBI Taxonomy" id="559882"/>
    <lineage>
        <taxon>Eukaryota</taxon>
        <taxon>Fungi</taxon>
        <taxon>Dikarya</taxon>
        <taxon>Ascomycota</taxon>
        <taxon>Pezizomycotina</taxon>
        <taxon>Eurotiomycetes</taxon>
        <taxon>Eurotiomycetidae</taxon>
        <taxon>Onygenales</taxon>
        <taxon>Arthrodermataceae</taxon>
        <taxon>Trichophyton</taxon>
    </lineage>
</organism>
<feature type="region of interest" description="Disordered" evidence="1">
    <location>
        <begin position="847"/>
        <end position="912"/>
    </location>
</feature>
<dbReference type="eggNOG" id="ENOG502QPW5">
    <property type="taxonomic scope" value="Eukaryota"/>
</dbReference>
<dbReference type="HOGENOM" id="CLU_015972_0_0_1"/>
<dbReference type="EMBL" id="DS995718">
    <property type="protein sequence ID" value="EGE01180.1"/>
    <property type="molecule type" value="Genomic_DNA"/>
</dbReference>